<dbReference type="AlphaFoldDB" id="A0A0M2SWD3"/>
<dbReference type="InterPro" id="IPR015931">
    <property type="entry name" value="Acnase/IPM_dHydase_lsu_aba_1/3"/>
</dbReference>
<dbReference type="EMBL" id="LAYY01000007">
    <property type="protein sequence ID" value="KKK38473.1"/>
    <property type="molecule type" value="Genomic_DNA"/>
</dbReference>
<keyword evidence="1" id="KW-0408">Iron</keyword>
<keyword evidence="3" id="KW-1185">Reference proteome</keyword>
<sequence length="233" mass="25166">MNYIERSISLKAGLSRVIPGERVTFEPDFLYLSRRIAEAVLEKAGEGETPAAFQANLILGFDYVPSPAWSRLFEDSPHQIVEEHEFSEIAVSSKSTMLVAGADVRTGAAGAMGLIPILLSPAASIQCLLTGKAEWTIPDTIYIEIHSGSGWTLDTKDLAEYLSGYYRDGLVGCGVIIGGDAICGMDKRSKVALLDSLYGMGASVAVYSPKGAMGQVESAIKIKYYTLRKMKRS</sequence>
<dbReference type="RefSeq" id="WP_046523164.1">
    <property type="nucleotide sequence ID" value="NZ_LAYY01000007.1"/>
</dbReference>
<dbReference type="Gene3D" id="3.30.499.10">
    <property type="entry name" value="Aconitase, domain 3"/>
    <property type="match status" value="1"/>
</dbReference>
<protein>
    <submittedName>
        <fullName evidence="2">Uncharacterized protein</fullName>
    </submittedName>
</protein>
<reference evidence="2 3" key="1">
    <citation type="submission" date="2015-04" db="EMBL/GenBank/DDBJ databases">
        <title>Taxonomic description and genome sequence of Bacillus campisalis sp. nov., a novel member of the genus Bacillus isolated from solar saltern.</title>
        <authorList>
            <person name="Mathan Kumar R."/>
            <person name="Kaur G."/>
            <person name="Kumar A."/>
            <person name="Singh N.K."/>
            <person name="Kaur N."/>
            <person name="Kumar N."/>
            <person name="Mayilraj S."/>
        </authorList>
    </citation>
    <scope>NUCLEOTIDE SEQUENCE [LARGE SCALE GENOMIC DNA]</scope>
    <source>
        <strain evidence="2 3">SA2-6</strain>
    </source>
</reference>
<evidence type="ECO:0000313" key="3">
    <source>
        <dbReference type="Proteomes" id="UP000034166"/>
    </source>
</evidence>
<dbReference type="Proteomes" id="UP000034166">
    <property type="component" value="Unassembled WGS sequence"/>
</dbReference>
<comment type="caution">
    <text evidence="2">The sequence shown here is derived from an EMBL/GenBank/DDBJ whole genome shotgun (WGS) entry which is preliminary data.</text>
</comment>
<gene>
    <name evidence="2" type="ORF">WQ57_07645</name>
</gene>
<organism evidence="2 3">
    <name type="scientific">Mesobacillus campisalis</name>
    <dbReference type="NCBI Taxonomy" id="1408103"/>
    <lineage>
        <taxon>Bacteria</taxon>
        <taxon>Bacillati</taxon>
        <taxon>Bacillota</taxon>
        <taxon>Bacilli</taxon>
        <taxon>Bacillales</taxon>
        <taxon>Bacillaceae</taxon>
        <taxon>Mesobacillus</taxon>
    </lineage>
</organism>
<accession>A0A0M2SWD3</accession>
<evidence type="ECO:0000313" key="2">
    <source>
        <dbReference type="EMBL" id="KKK38473.1"/>
    </source>
</evidence>
<dbReference type="PATRIC" id="fig|1408103.3.peg.1720"/>
<name>A0A0M2SWD3_9BACI</name>
<proteinExistence type="predicted"/>
<evidence type="ECO:0000256" key="1">
    <source>
        <dbReference type="ARBA" id="ARBA00023004"/>
    </source>
</evidence>
<dbReference type="OrthoDB" id="2863288at2"/>